<dbReference type="Pfam" id="PF00319">
    <property type="entry name" value="SRF-TF"/>
    <property type="match status" value="1"/>
</dbReference>
<dbReference type="SUPFAM" id="SSF55455">
    <property type="entry name" value="SRF-like"/>
    <property type="match status" value="1"/>
</dbReference>
<keyword evidence="2" id="KW-0805">Transcription regulation</keyword>
<comment type="subcellular location">
    <subcellularLocation>
        <location evidence="1">Nucleus</location>
    </subcellularLocation>
</comment>
<keyword evidence="5" id="KW-0539">Nucleus</keyword>
<evidence type="ECO:0000313" key="8">
    <source>
        <dbReference type="Proteomes" id="UP001229421"/>
    </source>
</evidence>
<evidence type="ECO:0000256" key="1">
    <source>
        <dbReference type="ARBA" id="ARBA00004123"/>
    </source>
</evidence>
<accession>A0AAD8JY94</accession>
<dbReference type="GO" id="GO:0000978">
    <property type="term" value="F:RNA polymerase II cis-regulatory region sequence-specific DNA binding"/>
    <property type="evidence" value="ECO:0007669"/>
    <property type="project" value="TreeGrafter"/>
</dbReference>
<reference evidence="7" key="1">
    <citation type="journal article" date="2023" name="bioRxiv">
        <title>Improved chromosome-level genome assembly for marigold (Tagetes erecta).</title>
        <authorList>
            <person name="Jiang F."/>
            <person name="Yuan L."/>
            <person name="Wang S."/>
            <person name="Wang H."/>
            <person name="Xu D."/>
            <person name="Wang A."/>
            <person name="Fan W."/>
        </authorList>
    </citation>
    <scope>NUCLEOTIDE SEQUENCE</scope>
    <source>
        <strain evidence="7">WSJ</strain>
        <tissue evidence="7">Leaf</tissue>
    </source>
</reference>
<evidence type="ECO:0000256" key="2">
    <source>
        <dbReference type="ARBA" id="ARBA00023015"/>
    </source>
</evidence>
<keyword evidence="3" id="KW-0238">DNA-binding</keyword>
<evidence type="ECO:0000313" key="7">
    <source>
        <dbReference type="EMBL" id="KAK1413079.1"/>
    </source>
</evidence>
<keyword evidence="4" id="KW-0804">Transcription</keyword>
<dbReference type="PANTHER" id="PTHR11945">
    <property type="entry name" value="MADS BOX PROTEIN"/>
    <property type="match status" value="1"/>
</dbReference>
<name>A0AAD8JY94_TARER</name>
<dbReference type="AlphaFoldDB" id="A0AAD8JY94"/>
<dbReference type="InterPro" id="IPR002100">
    <property type="entry name" value="TF_MADSbox"/>
</dbReference>
<dbReference type="Gene3D" id="3.40.1810.10">
    <property type="entry name" value="Transcription factor, MADS-box"/>
    <property type="match status" value="1"/>
</dbReference>
<dbReference type="Proteomes" id="UP001229421">
    <property type="component" value="Unassembled WGS sequence"/>
</dbReference>
<feature type="domain" description="MADS-box" evidence="6">
    <location>
        <begin position="7"/>
        <end position="67"/>
    </location>
</feature>
<comment type="caution">
    <text evidence="7">The sequence shown here is derived from an EMBL/GenBank/DDBJ whole genome shotgun (WGS) entry which is preliminary data.</text>
</comment>
<organism evidence="7 8">
    <name type="scientific">Tagetes erecta</name>
    <name type="common">African marigold</name>
    <dbReference type="NCBI Taxonomy" id="13708"/>
    <lineage>
        <taxon>Eukaryota</taxon>
        <taxon>Viridiplantae</taxon>
        <taxon>Streptophyta</taxon>
        <taxon>Embryophyta</taxon>
        <taxon>Tracheophyta</taxon>
        <taxon>Spermatophyta</taxon>
        <taxon>Magnoliopsida</taxon>
        <taxon>eudicotyledons</taxon>
        <taxon>Gunneridae</taxon>
        <taxon>Pentapetalae</taxon>
        <taxon>asterids</taxon>
        <taxon>campanulids</taxon>
        <taxon>Asterales</taxon>
        <taxon>Asteraceae</taxon>
        <taxon>Asteroideae</taxon>
        <taxon>Heliantheae alliance</taxon>
        <taxon>Tageteae</taxon>
        <taxon>Tagetes</taxon>
    </lineage>
</organism>
<evidence type="ECO:0000256" key="3">
    <source>
        <dbReference type="ARBA" id="ARBA00023125"/>
    </source>
</evidence>
<evidence type="ECO:0000256" key="5">
    <source>
        <dbReference type="ARBA" id="ARBA00023242"/>
    </source>
</evidence>
<dbReference type="GO" id="GO:0000981">
    <property type="term" value="F:DNA-binding transcription factor activity, RNA polymerase II-specific"/>
    <property type="evidence" value="ECO:0007669"/>
    <property type="project" value="TreeGrafter"/>
</dbReference>
<dbReference type="PANTHER" id="PTHR11945:SF821">
    <property type="entry name" value="AGAMOUS-LIKE 57"/>
    <property type="match status" value="1"/>
</dbReference>
<sequence length="196" mass="22252">MPRLPRGGRRKIELKKIENQRERAVTLSKRHEGLFKKAGELATLCGAQMAIILFTISGKPLSFGSPNVSNVVKKFLDANHGDQEPDVIESSISAFRKAKIEELNREFDVFNEKSATDKKYGETLEENLKVLLGGKTYEDYKSGIGLDMLMKIRYKLQELKRDLHHGCDEETTSSLLEDEHEADLSKLEGPRDYLKL</sequence>
<dbReference type="SMART" id="SM00432">
    <property type="entry name" value="MADS"/>
    <property type="match status" value="1"/>
</dbReference>
<keyword evidence="8" id="KW-1185">Reference proteome</keyword>
<dbReference type="EMBL" id="JAUHHV010000009">
    <property type="protein sequence ID" value="KAK1413079.1"/>
    <property type="molecule type" value="Genomic_DNA"/>
</dbReference>
<evidence type="ECO:0000259" key="6">
    <source>
        <dbReference type="PROSITE" id="PS50066"/>
    </source>
</evidence>
<protein>
    <recommendedName>
        <fullName evidence="6">MADS-box domain-containing protein</fullName>
    </recommendedName>
</protein>
<dbReference type="GO" id="GO:0046983">
    <property type="term" value="F:protein dimerization activity"/>
    <property type="evidence" value="ECO:0007669"/>
    <property type="project" value="InterPro"/>
</dbReference>
<dbReference type="PROSITE" id="PS50066">
    <property type="entry name" value="MADS_BOX_2"/>
    <property type="match status" value="1"/>
</dbReference>
<evidence type="ECO:0000256" key="4">
    <source>
        <dbReference type="ARBA" id="ARBA00023163"/>
    </source>
</evidence>
<dbReference type="InterPro" id="IPR036879">
    <property type="entry name" value="TF_MADSbox_sf"/>
</dbReference>
<gene>
    <name evidence="7" type="ORF">QVD17_34822</name>
</gene>
<dbReference type="PRINTS" id="PR00404">
    <property type="entry name" value="MADSDOMAIN"/>
</dbReference>
<proteinExistence type="predicted"/>
<dbReference type="GO" id="GO:0005634">
    <property type="term" value="C:nucleus"/>
    <property type="evidence" value="ECO:0007669"/>
    <property type="project" value="UniProtKB-SubCell"/>
</dbReference>